<evidence type="ECO:0000259" key="2">
    <source>
        <dbReference type="Pfam" id="PF25917"/>
    </source>
</evidence>
<dbReference type="AlphaFoldDB" id="A0A2K8L165"/>
<dbReference type="Proteomes" id="UP000231637">
    <property type="component" value="Chromosome"/>
</dbReference>
<dbReference type="Gene3D" id="2.40.420.20">
    <property type="match status" value="1"/>
</dbReference>
<feature type="domain" description="CusB-like beta-barrel" evidence="3">
    <location>
        <begin position="206"/>
        <end position="279"/>
    </location>
</feature>
<evidence type="ECO:0000256" key="1">
    <source>
        <dbReference type="ARBA" id="ARBA00009477"/>
    </source>
</evidence>
<proteinExistence type="inferred from homology"/>
<reference evidence="4 5" key="1">
    <citation type="submission" date="2016-12" db="EMBL/GenBank/DDBJ databases">
        <title>Isolation and genomic insights into novel planktonic Zetaproteobacteria from stratified waters of the Chesapeake Bay.</title>
        <authorList>
            <person name="McAllister S.M."/>
            <person name="Kato S."/>
            <person name="Chan C.S."/>
            <person name="Chiu B.K."/>
            <person name="Field E.K."/>
        </authorList>
    </citation>
    <scope>NUCLEOTIDE SEQUENCE [LARGE SCALE GENOMIC DNA]</scope>
    <source>
        <strain evidence="4 5">CP-8</strain>
    </source>
</reference>
<dbReference type="NCBIfam" id="TIGR01730">
    <property type="entry name" value="RND_mfp"/>
    <property type="match status" value="1"/>
</dbReference>
<evidence type="ECO:0000313" key="5">
    <source>
        <dbReference type="Proteomes" id="UP000231637"/>
    </source>
</evidence>
<dbReference type="InterPro" id="IPR058792">
    <property type="entry name" value="Beta-barrel_RND_2"/>
</dbReference>
<keyword evidence="5" id="KW-1185">Reference proteome</keyword>
<evidence type="ECO:0000313" key="4">
    <source>
        <dbReference type="EMBL" id="ATX81038.1"/>
    </source>
</evidence>
<dbReference type="Pfam" id="PF25917">
    <property type="entry name" value="BSH_RND"/>
    <property type="match status" value="1"/>
</dbReference>
<dbReference type="Gene3D" id="1.10.287.470">
    <property type="entry name" value="Helix hairpin bin"/>
    <property type="match status" value="1"/>
</dbReference>
<evidence type="ECO:0000259" key="3">
    <source>
        <dbReference type="Pfam" id="PF25954"/>
    </source>
</evidence>
<feature type="domain" description="Multidrug resistance protein MdtA-like barrel-sandwich hybrid" evidence="2">
    <location>
        <begin position="74"/>
        <end position="193"/>
    </location>
</feature>
<gene>
    <name evidence="4" type="ORF">Ga0123462_0160</name>
</gene>
<dbReference type="GO" id="GO:0015562">
    <property type="term" value="F:efflux transmembrane transporter activity"/>
    <property type="evidence" value="ECO:0007669"/>
    <property type="project" value="TreeGrafter"/>
</dbReference>
<protein>
    <submittedName>
        <fullName evidence="4">Membrane fusion protein, multidrug efflux system</fullName>
    </submittedName>
</protein>
<dbReference type="Pfam" id="PF25954">
    <property type="entry name" value="Beta-barrel_RND_2"/>
    <property type="match status" value="1"/>
</dbReference>
<dbReference type="SUPFAM" id="SSF111369">
    <property type="entry name" value="HlyD-like secretion proteins"/>
    <property type="match status" value="1"/>
</dbReference>
<dbReference type="EMBL" id="CP018800">
    <property type="protein sequence ID" value="ATX81038.1"/>
    <property type="molecule type" value="Genomic_DNA"/>
</dbReference>
<organism evidence="4 5">
    <name type="scientific">Mariprofundus ferrinatatus</name>
    <dbReference type="NCBI Taxonomy" id="1921087"/>
    <lineage>
        <taxon>Bacteria</taxon>
        <taxon>Pseudomonadati</taxon>
        <taxon>Pseudomonadota</taxon>
        <taxon>Candidatius Mariprofundia</taxon>
        <taxon>Mariprofundales</taxon>
        <taxon>Mariprofundaceae</taxon>
        <taxon>Mariprofundus</taxon>
    </lineage>
</organism>
<dbReference type="InterPro" id="IPR058625">
    <property type="entry name" value="MdtA-like_BSH"/>
</dbReference>
<dbReference type="KEGG" id="mfn:Ga0123462_0160"/>
<dbReference type="PANTHER" id="PTHR30469:SF11">
    <property type="entry name" value="BLL4320 PROTEIN"/>
    <property type="match status" value="1"/>
</dbReference>
<dbReference type="Gene3D" id="2.40.30.170">
    <property type="match status" value="1"/>
</dbReference>
<accession>A0A2K8L165</accession>
<name>A0A2K8L165_9PROT</name>
<dbReference type="FunFam" id="2.40.30.170:FF:000010">
    <property type="entry name" value="Efflux RND transporter periplasmic adaptor subunit"/>
    <property type="match status" value="1"/>
</dbReference>
<dbReference type="Gene3D" id="2.40.50.100">
    <property type="match status" value="1"/>
</dbReference>
<dbReference type="GO" id="GO:1990281">
    <property type="term" value="C:efflux pump complex"/>
    <property type="evidence" value="ECO:0007669"/>
    <property type="project" value="TreeGrafter"/>
</dbReference>
<comment type="similarity">
    <text evidence="1">Belongs to the membrane fusion protein (MFP) (TC 8.A.1) family.</text>
</comment>
<dbReference type="PANTHER" id="PTHR30469">
    <property type="entry name" value="MULTIDRUG RESISTANCE PROTEIN MDTA"/>
    <property type="match status" value="1"/>
</dbReference>
<sequence length="382" mass="41627">MRKTMSKRMTIMLISVGCVFAAIVGYQLFVASMMKQFLSANAQPPATVTAVQVERQLWQPRLASVGSLRAVQGVDISAEVSGMVKEIHFKSGDEVQQGDLLLELNSAEEMAHLQALTASRKLAEINHKRNQQQFKIHAISQAQLDASQAELASRRAQESQQQAVIDKKHIRAPFSGRLGVSRISQGQFINPAEPIVSLQNSRSLYVDFNLPQKFIPLLEPGQGISVSRAQDETAEVAGTISAINAAVDSSTRNVRIEGRIDNRDGMLLPGMFVNVRINSGEPQRLLTLPQTAISYNAYGSTLFVARAEKGAEQPDSQPRLLAQQVFVKTGEKRGDQVAILEGIEEGDTVVTSGQLKLKNGTPLIINNAVLPANEAAPKPEER</sequence>
<dbReference type="InterPro" id="IPR006143">
    <property type="entry name" value="RND_pump_MFP"/>
</dbReference>